<keyword evidence="4 5" id="KW-0472">Membrane</keyword>
<evidence type="ECO:0000259" key="6">
    <source>
        <dbReference type="Pfam" id="PF04357"/>
    </source>
</evidence>
<dbReference type="PANTHER" id="PTHR36985:SF1">
    <property type="entry name" value="TRANSLOCATION AND ASSEMBLY MODULE SUBUNIT TAMB"/>
    <property type="match status" value="1"/>
</dbReference>
<dbReference type="Pfam" id="PF04357">
    <property type="entry name" value="TamB"/>
    <property type="match status" value="1"/>
</dbReference>
<dbReference type="EMBL" id="FUUY01000004">
    <property type="protein sequence ID" value="SJX21954.1"/>
    <property type="molecule type" value="Genomic_DNA"/>
</dbReference>
<dbReference type="RefSeq" id="WP_087012325.1">
    <property type="nucleotide sequence ID" value="NZ_FUUY01000004.1"/>
</dbReference>
<keyword evidence="2 5" id="KW-0812">Transmembrane</keyword>
<dbReference type="GO" id="GO:0009306">
    <property type="term" value="P:protein secretion"/>
    <property type="evidence" value="ECO:0007669"/>
    <property type="project" value="InterPro"/>
</dbReference>
<gene>
    <name evidence="7" type="primary">tamB</name>
    <name evidence="7" type="ORF">ACNJC6_01583</name>
</gene>
<evidence type="ECO:0000313" key="8">
    <source>
        <dbReference type="Proteomes" id="UP000196240"/>
    </source>
</evidence>
<feature type="transmembrane region" description="Helical" evidence="5">
    <location>
        <begin position="26"/>
        <end position="45"/>
    </location>
</feature>
<organism evidence="7 8">
    <name type="scientific">Acinetobacter johnsonii</name>
    <dbReference type="NCBI Taxonomy" id="40214"/>
    <lineage>
        <taxon>Bacteria</taxon>
        <taxon>Pseudomonadati</taxon>
        <taxon>Pseudomonadota</taxon>
        <taxon>Gammaproteobacteria</taxon>
        <taxon>Moraxellales</taxon>
        <taxon>Moraxellaceae</taxon>
        <taxon>Acinetobacter</taxon>
    </lineage>
</organism>
<dbReference type="PANTHER" id="PTHR36985">
    <property type="entry name" value="TRANSLOCATION AND ASSEMBLY MODULE SUBUNIT TAMB"/>
    <property type="match status" value="1"/>
</dbReference>
<proteinExistence type="predicted"/>
<feature type="domain" description="Translocation and assembly module TamB C-terminal" evidence="6">
    <location>
        <begin position="1158"/>
        <end position="1505"/>
    </location>
</feature>
<dbReference type="GO" id="GO:0097347">
    <property type="term" value="C:TAM protein secretion complex"/>
    <property type="evidence" value="ECO:0007669"/>
    <property type="project" value="TreeGrafter"/>
</dbReference>
<protein>
    <submittedName>
        <fullName evidence="7">Translocation and assembly module TamB</fullName>
    </submittedName>
</protein>
<evidence type="ECO:0000256" key="1">
    <source>
        <dbReference type="ARBA" id="ARBA00004167"/>
    </source>
</evidence>
<evidence type="ECO:0000256" key="5">
    <source>
        <dbReference type="SAM" id="Phobius"/>
    </source>
</evidence>
<evidence type="ECO:0000313" key="7">
    <source>
        <dbReference type="EMBL" id="SJX21954.1"/>
    </source>
</evidence>
<evidence type="ECO:0000256" key="4">
    <source>
        <dbReference type="ARBA" id="ARBA00023136"/>
    </source>
</evidence>
<evidence type="ECO:0000256" key="2">
    <source>
        <dbReference type="ARBA" id="ARBA00022692"/>
    </source>
</evidence>
<keyword evidence="3 5" id="KW-1133">Transmembrane helix</keyword>
<dbReference type="GO" id="GO:0005886">
    <property type="term" value="C:plasma membrane"/>
    <property type="evidence" value="ECO:0007669"/>
    <property type="project" value="InterPro"/>
</dbReference>
<dbReference type="InterPro" id="IPR007452">
    <property type="entry name" value="TamB_C"/>
</dbReference>
<sequence>MAEVEQQQEPTPPAPLIKQRRIFRSVILTLLLTLILLVISLAVMFSTDKGSKFLLDQVLQRQQIIQYEYEGGNLWKGIILKNVVVTLKPVDVKIDRADVSLGWRAILDKEIHLREADVRNLRIITKGEPSDEPFKFSEIKLPFVLRLDTADVDHLNIRTASDAQVDFYDVHLNNALWSGTELEFEDSRMDMGYLAVRKATGKMKFSGKYPLEATAIANLPALRDSLNVHDIAVHATGTLDTIQAGFATRTPDLLTGWAILHPVRKHVPMQGQLKFNHYNLPLLTDYKLYAEKGVAKFSGDIQRLNIDLNTDLSGKDIPKGQYTALMHTDLVHQLDIDNLNAQLMKGSVNLGGVVSWKDHVTWDIQGRLDKINPKDDVLPQVVSDFLPPSLDAKIASQGTLEKGLHLTADLDFDRYEAWHLALDQNPEKNNKVQPMLMDVSWKNIDRAVPYIGWLSSASGDVKLALVEGQQDIHVATIVSKHEKATLPAGNYLAQLNFKNNNLNVPSFSYVAGKGSLSGNAVVELPDEKRQLKWKATLNAKDFNPQMVAEASPVNLLNGKLQASGYAKPNQQIIQLQGIDLTGKLVGNNETVHLTGQSTAALLFNDEKAGGAFKGYAVNYDGALKASQFEASQGTLNLKLSGTPEFIKVTELKHNGVAGQINASGLVHFIHGITWDVNAAFIRFKPQYFASSVKGELSGVVKTKGTWSDALKRINIESLNLAGTLNNKPVRGTGNLALVLNSSEKGFLPQQFEANNLLLAYAKNQVQATGNAQNLRLNINAPALYEIYAGLRGRAYGYLNIQSQPRLRATANLAVDNFGFKYLIDMRKLRIVGQLPTSETTPSLLTAKMESLRSGNREIQQGEISLAGIRKAHVLKVSAQNEKSKFYVQLAGGFNAQNDWLGQIQKGDFDSLRARLVQRQSAAVVYNSAKADLLIGAHCWMSQQSQLCFDQPIRVSKTRGNISFVTQNLDLNDFAAFMPEGLAITGKLNGHAKAVWAQGSKPKIDARLVTRDGVIGLAADDPQDMGSTLKYEQVALVAKSIAEGLQIRLDVKTPEIGVGYANVVIDPYRDNMPMRGEIAFDQIQLKVFKPFIADVRSMGGTISYAGKINGTLKAPLLTGDVRLKDGSISMISLPVNLTNIQLYSAIRQDQATINGAFNSGRGVGTLTGTIDWKNDPRIQLQLNGENLLIRQAPLITALVTPKITLDVLPLSKKLTLNGEIQVPRALISMPEASVPVVNVSSDVRVVREGQNQLAILNSAKPWDIRADLMVGLGNQVVFQGFNSRIPLLGRLYLSQRGAETAMRANGAIGVSQKVKIEAYGQSLDLNRAIARFNGVLSNPTLDVDANKNVQGSTVGFRVTGTATSPNIQVYNDAGLSEQEALNALITGRINEGTTGLSQTEGFKSDVNNTIAAAGISLGLGGTRAFTNQIGRTFGLSGLALDAQGTGDDTQVSLTGYITPDLYIRYGVGVFTPVNKLTLRYQMNKRMYLEASQSLERAIDVFYNWKF</sequence>
<evidence type="ECO:0000256" key="3">
    <source>
        <dbReference type="ARBA" id="ARBA00022989"/>
    </source>
</evidence>
<name>A0A1R7QCF9_ACIJO</name>
<dbReference type="Proteomes" id="UP000196240">
    <property type="component" value="Unassembled WGS sequence"/>
</dbReference>
<reference evidence="7 8" key="1">
    <citation type="submission" date="2017-02" db="EMBL/GenBank/DDBJ databases">
        <authorList>
            <person name="Peterson S.W."/>
        </authorList>
    </citation>
    <scope>NUCLEOTIDE SEQUENCE [LARGE SCALE GENOMIC DNA]</scope>
    <source>
        <strain evidence="7">C6</strain>
    </source>
</reference>
<accession>A0A1R7QCF9</accession>
<comment type="subcellular location">
    <subcellularLocation>
        <location evidence="1">Membrane</location>
        <topology evidence="1">Single-pass membrane protein</topology>
    </subcellularLocation>
</comment>